<sequence length="100" mass="11470">MANSHNNVNVIAHITPKTERYQDCISAIQEILPATRAEAGCLRFELYESENRTQLTLVERFVDQAAFDFHHQQAYTKQVFTLYQGWLAKAVDITSLSPVR</sequence>
<keyword evidence="2" id="KW-0503">Monooxygenase</keyword>
<dbReference type="InterPro" id="IPR011008">
    <property type="entry name" value="Dimeric_a/b-barrel"/>
</dbReference>
<accession>A0AAD0W504</accession>
<name>A0AAD0W504_PSEO7</name>
<organism evidence="2 3">
    <name type="scientific">Pseudoalteromonas piscicida</name>
    <dbReference type="NCBI Taxonomy" id="43662"/>
    <lineage>
        <taxon>Bacteria</taxon>
        <taxon>Pseudomonadati</taxon>
        <taxon>Pseudomonadota</taxon>
        <taxon>Gammaproteobacteria</taxon>
        <taxon>Alteromonadales</taxon>
        <taxon>Pseudoalteromonadaceae</taxon>
        <taxon>Pseudoalteromonas</taxon>
    </lineage>
</organism>
<dbReference type="EMBL" id="CP031761">
    <property type="protein sequence ID" value="AXR03769.1"/>
    <property type="molecule type" value="Genomic_DNA"/>
</dbReference>
<dbReference type="AlphaFoldDB" id="A0AAD0W504"/>
<dbReference type="Gene3D" id="3.30.70.100">
    <property type="match status" value="1"/>
</dbReference>
<proteinExistence type="predicted"/>
<dbReference type="SUPFAM" id="SSF54909">
    <property type="entry name" value="Dimeric alpha+beta barrel"/>
    <property type="match status" value="1"/>
</dbReference>
<dbReference type="KEGG" id="ppis:B1L02_17925"/>
<evidence type="ECO:0000313" key="3">
    <source>
        <dbReference type="Proteomes" id="UP000258102"/>
    </source>
</evidence>
<reference evidence="2 3" key="1">
    <citation type="submission" date="2018-08" db="EMBL/GenBank/DDBJ databases">
        <title>Whole Genome Sequences of Two Pseudoalteromonas piscicida Strains, DE1-A and DE2-A, which Exhibit Strong Antibacterial Activity against Vibrio vulnificus.</title>
        <authorList>
            <person name="Richards G.P."/>
            <person name="Needleman D.S."/>
            <person name="Watson M.A."/>
            <person name="Polson S.W."/>
        </authorList>
    </citation>
    <scope>NUCLEOTIDE SEQUENCE [LARGE SCALE GENOMIC DNA]</scope>
    <source>
        <strain evidence="2 3">DE2-A</strain>
    </source>
</reference>
<dbReference type="PANTHER" id="PTHR33336">
    <property type="entry name" value="QUINOL MONOOXYGENASE YGIN-RELATED"/>
    <property type="match status" value="1"/>
</dbReference>
<dbReference type="PANTHER" id="PTHR33336:SF3">
    <property type="entry name" value="ABM DOMAIN-CONTAINING PROTEIN"/>
    <property type="match status" value="1"/>
</dbReference>
<keyword evidence="2" id="KW-0560">Oxidoreductase</keyword>
<dbReference type="Proteomes" id="UP000258102">
    <property type="component" value="Chromosome 1"/>
</dbReference>
<dbReference type="InterPro" id="IPR007138">
    <property type="entry name" value="ABM_dom"/>
</dbReference>
<dbReference type="RefSeq" id="WP_088532109.1">
    <property type="nucleotide sequence ID" value="NZ_CP021646.1"/>
</dbReference>
<protein>
    <submittedName>
        <fullName evidence="2">Antibiotic biosynthesis monooxygenase</fullName>
    </submittedName>
</protein>
<dbReference type="GO" id="GO:0004497">
    <property type="term" value="F:monooxygenase activity"/>
    <property type="evidence" value="ECO:0007669"/>
    <property type="project" value="UniProtKB-KW"/>
</dbReference>
<evidence type="ECO:0000259" key="1">
    <source>
        <dbReference type="PROSITE" id="PS51725"/>
    </source>
</evidence>
<feature type="domain" description="ABM" evidence="1">
    <location>
        <begin position="8"/>
        <end position="100"/>
    </location>
</feature>
<gene>
    <name evidence="2" type="ORF">D0511_18005</name>
</gene>
<evidence type="ECO:0000313" key="2">
    <source>
        <dbReference type="EMBL" id="AXR03769.1"/>
    </source>
</evidence>
<dbReference type="InterPro" id="IPR050744">
    <property type="entry name" value="AI-2_Isomerase_LsrG"/>
</dbReference>
<dbReference type="Pfam" id="PF03992">
    <property type="entry name" value="ABM"/>
    <property type="match status" value="1"/>
</dbReference>
<dbReference type="PROSITE" id="PS51725">
    <property type="entry name" value="ABM"/>
    <property type="match status" value="1"/>
</dbReference>